<sequence>VQNASEMDINRGEDDEIVMNLEEPPFNLRDQAPKNV</sequence>
<evidence type="ECO:0000313" key="2">
    <source>
        <dbReference type="EMBL" id="CAF5031723.1"/>
    </source>
</evidence>
<dbReference type="EMBL" id="CAJOBI010216813">
    <property type="protein sequence ID" value="CAF5031723.1"/>
    <property type="molecule type" value="Genomic_DNA"/>
</dbReference>
<comment type="caution">
    <text evidence="4">The sequence shown here is derived from an EMBL/GenBank/DDBJ whole genome shotgun (WGS) entry which is preliminary data.</text>
</comment>
<evidence type="ECO:0000313" key="5">
    <source>
        <dbReference type="EMBL" id="CAF5053969.1"/>
    </source>
</evidence>
<evidence type="ECO:0000313" key="6">
    <source>
        <dbReference type="Proteomes" id="UP000681720"/>
    </source>
</evidence>
<name>A0A8S3DXV5_9BILA</name>
<dbReference type="EMBL" id="CAJOBJ010230600">
    <property type="protein sequence ID" value="CAF5053969.1"/>
    <property type="molecule type" value="Genomic_DNA"/>
</dbReference>
<dbReference type="EMBL" id="CAJOBJ010227566">
    <property type="protein sequence ID" value="CAF5047294.1"/>
    <property type="molecule type" value="Genomic_DNA"/>
</dbReference>
<gene>
    <name evidence="4" type="ORF">GIL414_LOCUS59758</name>
    <name evidence="5" type="ORF">GIL414_LOCUS60125</name>
    <name evidence="2" type="ORF">SMN809_LOCUS58155</name>
    <name evidence="3" type="ORF">SMN809_LOCUS58472</name>
</gene>
<evidence type="ECO:0000313" key="4">
    <source>
        <dbReference type="EMBL" id="CAF5047294.1"/>
    </source>
</evidence>
<dbReference type="Proteomes" id="UP000676336">
    <property type="component" value="Unassembled WGS sequence"/>
</dbReference>
<proteinExistence type="predicted"/>
<dbReference type="EMBL" id="CAJOBI010219439">
    <property type="protein sequence ID" value="CAF5037598.1"/>
    <property type="molecule type" value="Genomic_DNA"/>
</dbReference>
<protein>
    <submittedName>
        <fullName evidence="4">Uncharacterized protein</fullName>
    </submittedName>
</protein>
<evidence type="ECO:0000313" key="3">
    <source>
        <dbReference type="EMBL" id="CAF5037598.1"/>
    </source>
</evidence>
<dbReference type="AlphaFoldDB" id="A0A8S3DXV5"/>
<organism evidence="4 6">
    <name type="scientific">Rotaria magnacalcarata</name>
    <dbReference type="NCBI Taxonomy" id="392030"/>
    <lineage>
        <taxon>Eukaryota</taxon>
        <taxon>Metazoa</taxon>
        <taxon>Spiralia</taxon>
        <taxon>Gnathifera</taxon>
        <taxon>Rotifera</taxon>
        <taxon>Eurotatoria</taxon>
        <taxon>Bdelloidea</taxon>
        <taxon>Philodinida</taxon>
        <taxon>Philodinidae</taxon>
        <taxon>Rotaria</taxon>
    </lineage>
</organism>
<evidence type="ECO:0000256" key="1">
    <source>
        <dbReference type="SAM" id="MobiDB-lite"/>
    </source>
</evidence>
<feature type="region of interest" description="Disordered" evidence="1">
    <location>
        <begin position="1"/>
        <end position="36"/>
    </location>
</feature>
<accession>A0A8S3DXV5</accession>
<feature type="non-terminal residue" evidence="4">
    <location>
        <position position="1"/>
    </location>
</feature>
<dbReference type="Proteomes" id="UP000681720">
    <property type="component" value="Unassembled WGS sequence"/>
</dbReference>
<reference evidence="4" key="1">
    <citation type="submission" date="2021-02" db="EMBL/GenBank/DDBJ databases">
        <authorList>
            <person name="Nowell W R."/>
        </authorList>
    </citation>
    <scope>NUCLEOTIDE SEQUENCE</scope>
</reference>